<reference evidence="2" key="1">
    <citation type="submission" date="2023-07" db="EMBL/GenBank/DDBJ databases">
        <title>A chromosome-level genome assembly of Lolium multiflorum.</title>
        <authorList>
            <person name="Chen Y."/>
            <person name="Copetti D."/>
            <person name="Kolliker R."/>
            <person name="Studer B."/>
        </authorList>
    </citation>
    <scope>NUCLEOTIDE SEQUENCE</scope>
    <source>
        <strain evidence="2">02402/16</strain>
        <tissue evidence="2">Leaf</tissue>
    </source>
</reference>
<dbReference type="Proteomes" id="UP001231189">
    <property type="component" value="Unassembled WGS sequence"/>
</dbReference>
<evidence type="ECO:0000313" key="2">
    <source>
        <dbReference type="EMBL" id="KAK1621256.1"/>
    </source>
</evidence>
<dbReference type="Pfam" id="PF14291">
    <property type="entry name" value="DUF4371"/>
    <property type="match status" value="1"/>
</dbReference>
<evidence type="ECO:0000313" key="3">
    <source>
        <dbReference type="Proteomes" id="UP001231189"/>
    </source>
</evidence>
<protein>
    <recommendedName>
        <fullName evidence="1">DUF4371 domain-containing protein</fullName>
    </recommendedName>
</protein>
<dbReference type="PANTHER" id="PTHR11697">
    <property type="entry name" value="GENERAL TRANSCRIPTION FACTOR 2-RELATED ZINC FINGER PROTEIN"/>
    <property type="match status" value="1"/>
</dbReference>
<dbReference type="AlphaFoldDB" id="A0AAD8RID0"/>
<dbReference type="InterPro" id="IPR025398">
    <property type="entry name" value="DUF4371"/>
</dbReference>
<dbReference type="SUPFAM" id="SSF53098">
    <property type="entry name" value="Ribonuclease H-like"/>
    <property type="match status" value="1"/>
</dbReference>
<keyword evidence="3" id="KW-1185">Reference proteome</keyword>
<sequence length="532" mass="59319">MGKGSNSAHNYSVQCYDNLKNGFCQIARVMQKVSKEEILKNRLRLKTSIDVVKWLALQACSFRGNKEGPTSNNQGNFLEMVKVLSSYNAEVAALVGNAPGNAKYNSPEIQKEILNIIATDVQASIREEIGEAKFCLLVDEARDESKREQMALVLRFVDTRGFIRERLSDTTAATLKEELCAVLDYHKLDVQNIRGQGYDGASNMRGEWNGLQQKFKQECPYAYYVHCFAHQLQLSLVAASKEVTEVHNFFEHLAVVVNTVASSCKRNDELRAHQVAEILNLVELDELETGSGANQIGALQRPSDTRWSSHFSSVCSLLRLYKPTFLVLKAIASSKGASPSARGKAAGSVKLMMSFDFVFILHVMKELMGITDLLCKKLQQKSQDIVNAMHDVATTKELIQKLRDDGLLVTPSRKMKSSMLFLKCPAARLRDRMVSQGLSSKDVWDIIKGDVMEVVNSFGNLHAQNFHWLNSANIALLPKKDGAEEITGYRPISLIHAIAKIIAKILALRLAPFMDDLVSNAQSAFYQKTKHS</sequence>
<gene>
    <name evidence="2" type="ORF">QYE76_026773</name>
</gene>
<feature type="domain" description="DUF4371" evidence="1">
    <location>
        <begin position="4"/>
        <end position="210"/>
    </location>
</feature>
<comment type="caution">
    <text evidence="2">The sequence shown here is derived from an EMBL/GenBank/DDBJ whole genome shotgun (WGS) entry which is preliminary data.</text>
</comment>
<name>A0AAD8RID0_LOLMU</name>
<accession>A0AAD8RID0</accession>
<dbReference type="InterPro" id="IPR055298">
    <property type="entry name" value="AtLOH3-like"/>
</dbReference>
<dbReference type="InterPro" id="IPR012337">
    <property type="entry name" value="RNaseH-like_sf"/>
</dbReference>
<dbReference type="PANTHER" id="PTHR11697:SF230">
    <property type="entry name" value="ZINC FINGER, MYM DOMAIN CONTAINING 1"/>
    <property type="match status" value="1"/>
</dbReference>
<evidence type="ECO:0000259" key="1">
    <source>
        <dbReference type="Pfam" id="PF14291"/>
    </source>
</evidence>
<organism evidence="2 3">
    <name type="scientific">Lolium multiflorum</name>
    <name type="common">Italian ryegrass</name>
    <name type="synonym">Lolium perenne subsp. multiflorum</name>
    <dbReference type="NCBI Taxonomy" id="4521"/>
    <lineage>
        <taxon>Eukaryota</taxon>
        <taxon>Viridiplantae</taxon>
        <taxon>Streptophyta</taxon>
        <taxon>Embryophyta</taxon>
        <taxon>Tracheophyta</taxon>
        <taxon>Spermatophyta</taxon>
        <taxon>Magnoliopsida</taxon>
        <taxon>Liliopsida</taxon>
        <taxon>Poales</taxon>
        <taxon>Poaceae</taxon>
        <taxon>BOP clade</taxon>
        <taxon>Pooideae</taxon>
        <taxon>Poodae</taxon>
        <taxon>Poeae</taxon>
        <taxon>Poeae Chloroplast Group 2 (Poeae type)</taxon>
        <taxon>Loliodinae</taxon>
        <taxon>Loliinae</taxon>
        <taxon>Lolium</taxon>
    </lineage>
</organism>
<dbReference type="EMBL" id="JAUUTY010000006">
    <property type="protein sequence ID" value="KAK1621256.1"/>
    <property type="molecule type" value="Genomic_DNA"/>
</dbReference>
<proteinExistence type="predicted"/>